<dbReference type="AlphaFoldDB" id="A0A0E3ZME0"/>
<protein>
    <submittedName>
        <fullName evidence="2">Cobalamin binding protein</fullName>
    </submittedName>
</protein>
<gene>
    <name evidence="2" type="ORF">CL55_00013440</name>
</gene>
<dbReference type="GO" id="GO:0031419">
    <property type="term" value="F:cobalamin binding"/>
    <property type="evidence" value="ECO:0007669"/>
    <property type="project" value="InterPro"/>
</dbReference>
<evidence type="ECO:0000313" key="3">
    <source>
        <dbReference type="Proteomes" id="UP000061135"/>
    </source>
</evidence>
<organism evidence="2 3">
    <name type="scientific">Polynucleobacter duraquae</name>
    <dbReference type="NCBI Taxonomy" id="1835254"/>
    <lineage>
        <taxon>Bacteria</taxon>
        <taxon>Pseudomonadati</taxon>
        <taxon>Pseudomonadota</taxon>
        <taxon>Betaproteobacteria</taxon>
        <taxon>Burkholderiales</taxon>
        <taxon>Burkholderiaceae</taxon>
        <taxon>Polynucleobacter</taxon>
    </lineage>
</organism>
<dbReference type="Proteomes" id="UP000061135">
    <property type="component" value="Chromosome"/>
</dbReference>
<evidence type="ECO:0000313" key="2">
    <source>
        <dbReference type="EMBL" id="AKD25677.1"/>
    </source>
</evidence>
<dbReference type="KEGG" id="pdq:CL55_00013440"/>
<dbReference type="SUPFAM" id="SSF52242">
    <property type="entry name" value="Cobalamin (vitamin B12)-binding domain"/>
    <property type="match status" value="1"/>
</dbReference>
<dbReference type="PROSITE" id="PS51332">
    <property type="entry name" value="B12_BINDING"/>
    <property type="match status" value="1"/>
</dbReference>
<feature type="domain" description="B12-binding" evidence="1">
    <location>
        <begin position="150"/>
        <end position="275"/>
    </location>
</feature>
<dbReference type="Pfam" id="PF02310">
    <property type="entry name" value="B12-binding"/>
    <property type="match status" value="1"/>
</dbReference>
<evidence type="ECO:0000259" key="1">
    <source>
        <dbReference type="PROSITE" id="PS51332"/>
    </source>
</evidence>
<proteinExistence type="predicted"/>
<keyword evidence="3" id="KW-1185">Reference proteome</keyword>
<reference evidence="2 3" key="1">
    <citation type="submission" date="2014-03" db="EMBL/GenBank/DDBJ databases">
        <title>Genome of Polynucleobacter strain MWH-MoK4.</title>
        <authorList>
            <person name="Hahn M.W."/>
        </authorList>
    </citation>
    <scope>NUCLEOTIDE SEQUENCE [LARGE SCALE GENOMIC DNA]</scope>
    <source>
        <strain evidence="2 3">MWH-MoK4</strain>
    </source>
</reference>
<dbReference type="PATRIC" id="fig|576611.7.peg.1366"/>
<accession>A0A0E3ZME0</accession>
<dbReference type="GO" id="GO:0046872">
    <property type="term" value="F:metal ion binding"/>
    <property type="evidence" value="ECO:0007669"/>
    <property type="project" value="InterPro"/>
</dbReference>
<name>A0A0E3ZME0_9BURK</name>
<dbReference type="Gene3D" id="3.40.50.280">
    <property type="entry name" value="Cobalamin-binding domain"/>
    <property type="match status" value="1"/>
</dbReference>
<dbReference type="HOGENOM" id="CLU_066634_3_0_4"/>
<dbReference type="EMBL" id="CP007501">
    <property type="protein sequence ID" value="AKD25677.1"/>
    <property type="molecule type" value="Genomic_DNA"/>
</dbReference>
<dbReference type="InterPro" id="IPR006158">
    <property type="entry name" value="Cobalamin-bd"/>
</dbReference>
<dbReference type="InterPro" id="IPR036724">
    <property type="entry name" value="Cobalamin-bd_sf"/>
</dbReference>
<dbReference type="STRING" id="1835254.CL55_00013440"/>
<sequence>MVNPSFKKELIMEVFSTQLPRLVEEIERKVEGANKPKASNEDGWIEAPAPTLSQQGEVLGDEEIDRITQLLLSTEDGAFELAITVLKTHGVSINYIVLDLIPTIARRLGKQWEDDTLSFAEVSIGTNKLERVIHKLDYLFQVTQLEKRGDHSILISVFPESQHSLGTLILSNYFIHSGWRVYRPENNSLRSISRELESNNHDAIAISISCNEQLEQLPNTISVLREKSKNPKIKVLIGGPLYNKAPEKFTHIQADIKAFTPEESVERLELVLSQI</sequence>